<proteinExistence type="predicted"/>
<dbReference type="AlphaFoldDB" id="A0A0N4XY95"/>
<gene>
    <name evidence="2" type="ORF">NBR_LOCUS8039</name>
</gene>
<dbReference type="EMBL" id="UYSL01019955">
    <property type="protein sequence ID" value="VDL71628.1"/>
    <property type="molecule type" value="Genomic_DNA"/>
</dbReference>
<evidence type="ECO:0000313" key="3">
    <source>
        <dbReference type="Proteomes" id="UP000271162"/>
    </source>
</evidence>
<protein>
    <submittedName>
        <fullName evidence="4">Ovule protein</fullName>
    </submittedName>
</protein>
<sequence>MRDAAVGAYPWLRFILPQYAMVPPPPVPTTQLGNKPATSAASKPPNANLEHKQSFVVSIPESNEKNSDAFKESDET</sequence>
<keyword evidence="3" id="KW-1185">Reference proteome</keyword>
<dbReference type="WBParaSite" id="NBR_0000803801-mRNA-1">
    <property type="protein sequence ID" value="NBR_0000803801-mRNA-1"/>
    <property type="gene ID" value="NBR_0000803801"/>
</dbReference>
<organism evidence="4">
    <name type="scientific">Nippostrongylus brasiliensis</name>
    <name type="common">Rat hookworm</name>
    <dbReference type="NCBI Taxonomy" id="27835"/>
    <lineage>
        <taxon>Eukaryota</taxon>
        <taxon>Metazoa</taxon>
        <taxon>Ecdysozoa</taxon>
        <taxon>Nematoda</taxon>
        <taxon>Chromadorea</taxon>
        <taxon>Rhabditida</taxon>
        <taxon>Rhabditina</taxon>
        <taxon>Rhabditomorpha</taxon>
        <taxon>Strongyloidea</taxon>
        <taxon>Heligmosomidae</taxon>
        <taxon>Nippostrongylus</taxon>
    </lineage>
</organism>
<evidence type="ECO:0000313" key="2">
    <source>
        <dbReference type="EMBL" id="VDL71628.1"/>
    </source>
</evidence>
<evidence type="ECO:0000313" key="4">
    <source>
        <dbReference type="WBParaSite" id="NBR_0000803801-mRNA-1"/>
    </source>
</evidence>
<evidence type="ECO:0000256" key="1">
    <source>
        <dbReference type="SAM" id="MobiDB-lite"/>
    </source>
</evidence>
<dbReference type="Proteomes" id="UP000271162">
    <property type="component" value="Unassembled WGS sequence"/>
</dbReference>
<reference evidence="4" key="1">
    <citation type="submission" date="2017-02" db="UniProtKB">
        <authorList>
            <consortium name="WormBaseParasite"/>
        </authorList>
    </citation>
    <scope>IDENTIFICATION</scope>
</reference>
<reference evidence="2 3" key="2">
    <citation type="submission" date="2018-11" db="EMBL/GenBank/DDBJ databases">
        <authorList>
            <consortium name="Pathogen Informatics"/>
        </authorList>
    </citation>
    <scope>NUCLEOTIDE SEQUENCE [LARGE SCALE GENOMIC DNA]</scope>
</reference>
<feature type="compositionally biased region" description="Basic and acidic residues" evidence="1">
    <location>
        <begin position="62"/>
        <end position="76"/>
    </location>
</feature>
<name>A0A0N4XY95_NIPBR</name>
<feature type="compositionally biased region" description="Polar residues" evidence="1">
    <location>
        <begin position="31"/>
        <end position="41"/>
    </location>
</feature>
<feature type="region of interest" description="Disordered" evidence="1">
    <location>
        <begin position="24"/>
        <end position="76"/>
    </location>
</feature>
<accession>A0A0N4XY95</accession>